<dbReference type="Proteomes" id="UP001152888">
    <property type="component" value="Unassembled WGS sequence"/>
</dbReference>
<comment type="caution">
    <text evidence="2">The sequence shown here is derived from an EMBL/GenBank/DDBJ whole genome shotgun (WGS) entry which is preliminary data.</text>
</comment>
<evidence type="ECO:0000313" key="2">
    <source>
        <dbReference type="EMBL" id="CAH1965677.1"/>
    </source>
</evidence>
<protein>
    <submittedName>
        <fullName evidence="2">Uncharacterized protein</fullName>
    </submittedName>
</protein>
<organism evidence="2 3">
    <name type="scientific">Acanthoscelides obtectus</name>
    <name type="common">Bean weevil</name>
    <name type="synonym">Bruchus obtectus</name>
    <dbReference type="NCBI Taxonomy" id="200917"/>
    <lineage>
        <taxon>Eukaryota</taxon>
        <taxon>Metazoa</taxon>
        <taxon>Ecdysozoa</taxon>
        <taxon>Arthropoda</taxon>
        <taxon>Hexapoda</taxon>
        <taxon>Insecta</taxon>
        <taxon>Pterygota</taxon>
        <taxon>Neoptera</taxon>
        <taxon>Endopterygota</taxon>
        <taxon>Coleoptera</taxon>
        <taxon>Polyphaga</taxon>
        <taxon>Cucujiformia</taxon>
        <taxon>Chrysomeloidea</taxon>
        <taxon>Chrysomelidae</taxon>
        <taxon>Bruchinae</taxon>
        <taxon>Bruchini</taxon>
        <taxon>Acanthoscelides</taxon>
    </lineage>
</organism>
<keyword evidence="1" id="KW-0812">Transmembrane</keyword>
<evidence type="ECO:0000313" key="3">
    <source>
        <dbReference type="Proteomes" id="UP001152888"/>
    </source>
</evidence>
<keyword evidence="3" id="KW-1185">Reference proteome</keyword>
<feature type="transmembrane region" description="Helical" evidence="1">
    <location>
        <begin position="20"/>
        <end position="38"/>
    </location>
</feature>
<dbReference type="AlphaFoldDB" id="A0A9P0K8H5"/>
<gene>
    <name evidence="2" type="ORF">ACAOBT_LOCUS6463</name>
</gene>
<accession>A0A9P0K8H5</accession>
<evidence type="ECO:0000256" key="1">
    <source>
        <dbReference type="SAM" id="Phobius"/>
    </source>
</evidence>
<keyword evidence="1" id="KW-1133">Transmembrane helix</keyword>
<name>A0A9P0K8H5_ACAOB</name>
<proteinExistence type="predicted"/>
<sequence length="70" mass="8292">MYKRLALPTRHLYTNSYTHVYVLHGVFVYNVVSVIKLYRCLFAFVSVCEKLVLEHGANVQEENCKRYYSN</sequence>
<keyword evidence="1" id="KW-0472">Membrane</keyword>
<dbReference type="EMBL" id="CAKOFQ010006727">
    <property type="protein sequence ID" value="CAH1965677.1"/>
    <property type="molecule type" value="Genomic_DNA"/>
</dbReference>
<reference evidence="2" key="1">
    <citation type="submission" date="2022-03" db="EMBL/GenBank/DDBJ databases">
        <authorList>
            <person name="Sayadi A."/>
        </authorList>
    </citation>
    <scope>NUCLEOTIDE SEQUENCE</scope>
</reference>